<feature type="transmembrane region" description="Helical" evidence="5">
    <location>
        <begin position="78"/>
        <end position="100"/>
    </location>
</feature>
<organism evidence="6 7">
    <name type="scientific">Ferrigenium kumadai</name>
    <dbReference type="NCBI Taxonomy" id="1682490"/>
    <lineage>
        <taxon>Bacteria</taxon>
        <taxon>Pseudomonadati</taxon>
        <taxon>Pseudomonadota</taxon>
        <taxon>Betaproteobacteria</taxon>
        <taxon>Nitrosomonadales</taxon>
        <taxon>Gallionellaceae</taxon>
        <taxon>Ferrigenium</taxon>
    </lineage>
</organism>
<feature type="transmembrane region" description="Helical" evidence="5">
    <location>
        <begin position="136"/>
        <end position="167"/>
    </location>
</feature>
<feature type="transmembrane region" description="Helical" evidence="5">
    <location>
        <begin position="209"/>
        <end position="230"/>
    </location>
</feature>
<dbReference type="Proteomes" id="UP001319121">
    <property type="component" value="Chromosome"/>
</dbReference>
<evidence type="ECO:0000313" key="6">
    <source>
        <dbReference type="EMBL" id="BBJ00448.1"/>
    </source>
</evidence>
<accession>A0AAN1T108</accession>
<evidence type="ECO:0000256" key="2">
    <source>
        <dbReference type="ARBA" id="ARBA00022692"/>
    </source>
</evidence>
<evidence type="ECO:0000256" key="5">
    <source>
        <dbReference type="RuleBase" id="RU363041"/>
    </source>
</evidence>
<dbReference type="Pfam" id="PF01925">
    <property type="entry name" value="TauE"/>
    <property type="match status" value="1"/>
</dbReference>
<reference evidence="6 7" key="1">
    <citation type="submission" date="2019-03" db="EMBL/GenBank/DDBJ databases">
        <title>Complete genome sequence of Ferrigenium kumadai strain An22, a microaerophilic iron-oxidizing bacterium isolated from a paddy field soil.</title>
        <authorList>
            <person name="Watanabe T."/>
            <person name="Asakawa S."/>
        </authorList>
    </citation>
    <scope>NUCLEOTIDE SEQUENCE [LARGE SCALE GENOMIC DNA]</scope>
    <source>
        <strain evidence="6 7">An22</strain>
    </source>
</reference>
<keyword evidence="5" id="KW-1003">Cell membrane</keyword>
<sequence length="263" mass="27430">MEWYAAYLVLGAVAGFLGGMFGIGGGTILVPVLLMLFEAQHFPPEHAMHLALGSGMAIILFTALASMRKHHQHGAVNWRVVFGITPGILLGTALGALFAAGVSPHFLAVFFALFVYFAAAQILLDIRPHASRQLPGIAGLSLTGTFTGWLSTLVSIGGGTIVIPFLIWCNVPLRHAIGTAAAIGFPIAVGGTLGYIFTGMNATLPSPHLGFVYLPAVLGCALASVITAPIGAKTAHRTNVAVLRKLFAVLLLALATKMLLKAI</sequence>
<dbReference type="PANTHER" id="PTHR43483">
    <property type="entry name" value="MEMBRANE TRANSPORTER PROTEIN HI_0806-RELATED"/>
    <property type="match status" value="1"/>
</dbReference>
<evidence type="ECO:0000256" key="3">
    <source>
        <dbReference type="ARBA" id="ARBA00022989"/>
    </source>
</evidence>
<feature type="transmembrane region" description="Helical" evidence="5">
    <location>
        <begin position="7"/>
        <end position="34"/>
    </location>
</feature>
<comment type="subcellular location">
    <subcellularLocation>
        <location evidence="5">Cell membrane</location>
        <topology evidence="5">Multi-pass membrane protein</topology>
    </subcellularLocation>
    <subcellularLocation>
        <location evidence="1">Membrane</location>
        <topology evidence="1">Multi-pass membrane protein</topology>
    </subcellularLocation>
</comment>
<keyword evidence="7" id="KW-1185">Reference proteome</keyword>
<evidence type="ECO:0000256" key="4">
    <source>
        <dbReference type="ARBA" id="ARBA00023136"/>
    </source>
</evidence>
<dbReference type="PANTHER" id="PTHR43483:SF3">
    <property type="entry name" value="MEMBRANE TRANSPORTER PROTEIN HI_0806-RELATED"/>
    <property type="match status" value="1"/>
</dbReference>
<dbReference type="KEGG" id="fku:FGKAn22_21400"/>
<feature type="transmembrane region" description="Helical" evidence="5">
    <location>
        <begin position="46"/>
        <end position="66"/>
    </location>
</feature>
<dbReference type="InterPro" id="IPR002781">
    <property type="entry name" value="TM_pro_TauE-like"/>
</dbReference>
<dbReference type="RefSeq" id="WP_212785684.1">
    <property type="nucleotide sequence ID" value="NZ_AP019536.1"/>
</dbReference>
<dbReference type="EMBL" id="AP019536">
    <property type="protein sequence ID" value="BBJ00448.1"/>
    <property type="molecule type" value="Genomic_DNA"/>
</dbReference>
<comment type="similarity">
    <text evidence="5">Belongs to the 4-toluene sulfonate uptake permease (TSUP) (TC 2.A.102) family.</text>
</comment>
<proteinExistence type="inferred from homology"/>
<dbReference type="AlphaFoldDB" id="A0AAN1T108"/>
<evidence type="ECO:0000256" key="1">
    <source>
        <dbReference type="ARBA" id="ARBA00004141"/>
    </source>
</evidence>
<feature type="transmembrane region" description="Helical" evidence="5">
    <location>
        <begin position="242"/>
        <end position="260"/>
    </location>
</feature>
<name>A0AAN1T108_9PROT</name>
<gene>
    <name evidence="6" type="ORF">FGKAn22_21400</name>
</gene>
<evidence type="ECO:0000313" key="7">
    <source>
        <dbReference type="Proteomes" id="UP001319121"/>
    </source>
</evidence>
<keyword evidence="4 5" id="KW-0472">Membrane</keyword>
<feature type="transmembrane region" description="Helical" evidence="5">
    <location>
        <begin position="106"/>
        <end position="124"/>
    </location>
</feature>
<keyword evidence="2 5" id="KW-0812">Transmembrane</keyword>
<keyword evidence="3 5" id="KW-1133">Transmembrane helix</keyword>
<feature type="transmembrane region" description="Helical" evidence="5">
    <location>
        <begin position="173"/>
        <end position="197"/>
    </location>
</feature>
<dbReference type="GO" id="GO:0005886">
    <property type="term" value="C:plasma membrane"/>
    <property type="evidence" value="ECO:0007669"/>
    <property type="project" value="UniProtKB-SubCell"/>
</dbReference>
<protein>
    <recommendedName>
        <fullName evidence="5">Probable membrane transporter protein</fullName>
    </recommendedName>
</protein>